<evidence type="ECO:0000256" key="1">
    <source>
        <dbReference type="ARBA" id="ARBA00022741"/>
    </source>
</evidence>
<dbReference type="Gene3D" id="3.40.50.300">
    <property type="entry name" value="P-loop containing nucleotide triphosphate hydrolases"/>
    <property type="match status" value="2"/>
</dbReference>
<dbReference type="PANTHER" id="PTHR13710:SF84">
    <property type="entry name" value="ATP-DEPENDENT DNA HELICASE RECS-RELATED"/>
    <property type="match status" value="1"/>
</dbReference>
<accession>I8J463</accession>
<dbReference type="GO" id="GO:0030894">
    <property type="term" value="C:replisome"/>
    <property type="evidence" value="ECO:0007669"/>
    <property type="project" value="TreeGrafter"/>
</dbReference>
<dbReference type="InterPro" id="IPR027417">
    <property type="entry name" value="P-loop_NTPase"/>
</dbReference>
<dbReference type="Pfam" id="PF16124">
    <property type="entry name" value="RecQ_Zn_bind"/>
    <property type="match status" value="1"/>
</dbReference>
<dbReference type="InterPro" id="IPR032284">
    <property type="entry name" value="RecQ_Zn-bd"/>
</dbReference>
<dbReference type="GO" id="GO:0005524">
    <property type="term" value="F:ATP binding"/>
    <property type="evidence" value="ECO:0007669"/>
    <property type="project" value="UniProtKB-KW"/>
</dbReference>
<keyword evidence="5" id="KW-0238">DNA-binding</keyword>
<feature type="domain" description="Helicase C-terminal" evidence="10">
    <location>
        <begin position="218"/>
        <end position="364"/>
    </location>
</feature>
<dbReference type="GO" id="GO:0006310">
    <property type="term" value="P:DNA recombination"/>
    <property type="evidence" value="ECO:0007669"/>
    <property type="project" value="InterPro"/>
</dbReference>
<dbReference type="Proteomes" id="UP000004080">
    <property type="component" value="Unassembled WGS sequence"/>
</dbReference>
<gene>
    <name evidence="11" type="ORF">A374_03259</name>
</gene>
<feature type="domain" description="Helicase ATP-binding" evidence="9">
    <location>
        <begin position="24"/>
        <end position="191"/>
    </location>
</feature>
<evidence type="ECO:0000256" key="6">
    <source>
        <dbReference type="ARBA" id="ARBA00044535"/>
    </source>
</evidence>
<keyword evidence="3 11" id="KW-0347">Helicase</keyword>
<dbReference type="FunFam" id="3.40.50.300:FF:001363">
    <property type="entry name" value="ATP-dependent DNA helicase RecQ"/>
    <property type="match status" value="1"/>
</dbReference>
<evidence type="ECO:0000256" key="3">
    <source>
        <dbReference type="ARBA" id="ARBA00022806"/>
    </source>
</evidence>
<dbReference type="InterPro" id="IPR001650">
    <property type="entry name" value="Helicase_C-like"/>
</dbReference>
<dbReference type="InterPro" id="IPR014001">
    <property type="entry name" value="Helicase_ATP-bd"/>
</dbReference>
<dbReference type="GO" id="GO:0006281">
    <property type="term" value="P:DNA repair"/>
    <property type="evidence" value="ECO:0007669"/>
    <property type="project" value="TreeGrafter"/>
</dbReference>
<dbReference type="SMART" id="SM00487">
    <property type="entry name" value="DEXDc"/>
    <property type="match status" value="1"/>
</dbReference>
<keyword evidence="4" id="KW-0067">ATP-binding</keyword>
<dbReference type="PROSITE" id="PS51194">
    <property type="entry name" value="HELICASE_CTER"/>
    <property type="match status" value="1"/>
</dbReference>
<dbReference type="EMBL" id="AKKV01000020">
    <property type="protein sequence ID" value="EIT86556.1"/>
    <property type="molecule type" value="Genomic_DNA"/>
</dbReference>
<dbReference type="AlphaFoldDB" id="I8J463"/>
<keyword evidence="12" id="KW-1185">Reference proteome</keyword>
<dbReference type="SMART" id="SM00490">
    <property type="entry name" value="HELICc"/>
    <property type="match status" value="1"/>
</dbReference>
<dbReference type="Pfam" id="PF00270">
    <property type="entry name" value="DEAD"/>
    <property type="match status" value="1"/>
</dbReference>
<dbReference type="GO" id="GO:0005737">
    <property type="term" value="C:cytoplasm"/>
    <property type="evidence" value="ECO:0007669"/>
    <property type="project" value="TreeGrafter"/>
</dbReference>
<dbReference type="RefSeq" id="WP_007200751.1">
    <property type="nucleotide sequence ID" value="NZ_AKKV01000020.1"/>
</dbReference>
<sequence length="515" mass="58978">MHLTEILHKRFGFPTFRDGQRPVIEAVLQGKDVLALMPTGSGKSLCYQLPGYVWNTPVLIVSPLLSLMDDQVQQLKAAGEKRAVALNSFLSMEERRHVLANLSSYRFIFISPELLQNAYVVQQLKRCTISLFVVDEAHCISQWGHEFRTSYLRLGSVREKIGRPPCLALTATATNIVQEDIVQQLHLQDYEAHLASVDRPNIKLVTETFATEADKLTRLQSLLKELPGQGIIYAATRQWAERLAQALREDGHERVAAYHGGMEATDRQLIQKQFLRNELDCICSTNAFGMGINKGDITWVIHFQLPSDMESYVQEVGRAGRNGAQSVAILLYSPTDEELPSRLIQQEFPTEQQLQQVTRMEGLNRESASSRLFALGMGESALNFTLYQLESEGYFNSLPNQELPKAIEKIIERMEYRKALKRKMLQNMIQWTQGSFCKREYIITYFDEDFQKVGRPPYCCSYCCGHDVHFLEQQKRELRPPLQTSWRSELRFIFNQESDDSHEQEKPSGIDSTIK</sequence>
<dbReference type="PROSITE" id="PS51192">
    <property type="entry name" value="HELICASE_ATP_BIND_1"/>
    <property type="match status" value="1"/>
</dbReference>
<dbReference type="PANTHER" id="PTHR13710">
    <property type="entry name" value="DNA HELICASE RECQ FAMILY MEMBER"/>
    <property type="match status" value="1"/>
</dbReference>
<proteinExistence type="predicted"/>
<feature type="domain" description="Rhodanese" evidence="8">
    <location>
        <begin position="231"/>
        <end position="271"/>
    </location>
</feature>
<dbReference type="GO" id="GO:0009378">
    <property type="term" value="F:four-way junction helicase activity"/>
    <property type="evidence" value="ECO:0007669"/>
    <property type="project" value="TreeGrafter"/>
</dbReference>
<evidence type="ECO:0000259" key="8">
    <source>
        <dbReference type="PROSITE" id="PS50206"/>
    </source>
</evidence>
<dbReference type="PROSITE" id="PS00690">
    <property type="entry name" value="DEAH_ATP_HELICASE"/>
    <property type="match status" value="1"/>
</dbReference>
<dbReference type="InterPro" id="IPR001763">
    <property type="entry name" value="Rhodanese-like_dom"/>
</dbReference>
<dbReference type="InterPro" id="IPR011545">
    <property type="entry name" value="DEAD/DEAH_box_helicase_dom"/>
</dbReference>
<evidence type="ECO:0000313" key="12">
    <source>
        <dbReference type="Proteomes" id="UP000004080"/>
    </source>
</evidence>
<name>I8J463_9BACL</name>
<protein>
    <recommendedName>
        <fullName evidence="6">ATP-dependent DNA helicase RecQ</fullName>
    </recommendedName>
    <alternativeName>
        <fullName evidence="7">DNA 3'-5' helicase RecQ</fullName>
    </alternativeName>
</protein>
<dbReference type="PROSITE" id="PS50206">
    <property type="entry name" value="RHODANESE_3"/>
    <property type="match status" value="1"/>
</dbReference>
<evidence type="ECO:0000256" key="5">
    <source>
        <dbReference type="ARBA" id="ARBA00023125"/>
    </source>
</evidence>
<dbReference type="GO" id="GO:0043590">
    <property type="term" value="C:bacterial nucleoid"/>
    <property type="evidence" value="ECO:0007669"/>
    <property type="project" value="TreeGrafter"/>
</dbReference>
<evidence type="ECO:0000256" key="7">
    <source>
        <dbReference type="ARBA" id="ARBA00044550"/>
    </source>
</evidence>
<evidence type="ECO:0000256" key="2">
    <source>
        <dbReference type="ARBA" id="ARBA00022801"/>
    </source>
</evidence>
<keyword evidence="2" id="KW-0378">Hydrolase</keyword>
<organism evidence="11 12">
    <name type="scientific">Fictibacillus macauensis ZFHKF-1</name>
    <dbReference type="NCBI Taxonomy" id="1196324"/>
    <lineage>
        <taxon>Bacteria</taxon>
        <taxon>Bacillati</taxon>
        <taxon>Bacillota</taxon>
        <taxon>Bacilli</taxon>
        <taxon>Bacillales</taxon>
        <taxon>Fictibacillaceae</taxon>
        <taxon>Fictibacillus</taxon>
    </lineage>
</organism>
<comment type="caution">
    <text evidence="11">The sequence shown here is derived from an EMBL/GenBank/DDBJ whole genome shotgun (WGS) entry which is preliminary data.</text>
</comment>
<dbReference type="PATRIC" id="fig|1196324.3.peg.660"/>
<dbReference type="InterPro" id="IPR002464">
    <property type="entry name" value="DNA/RNA_helicase_DEAH_CS"/>
</dbReference>
<keyword evidence="1" id="KW-0547">Nucleotide-binding</keyword>
<dbReference type="NCBIfam" id="TIGR00614">
    <property type="entry name" value="recQ_fam"/>
    <property type="match status" value="1"/>
</dbReference>
<dbReference type="GO" id="GO:0043138">
    <property type="term" value="F:3'-5' DNA helicase activity"/>
    <property type="evidence" value="ECO:0007669"/>
    <property type="project" value="TreeGrafter"/>
</dbReference>
<dbReference type="GO" id="GO:0003677">
    <property type="term" value="F:DNA binding"/>
    <property type="evidence" value="ECO:0007669"/>
    <property type="project" value="UniProtKB-KW"/>
</dbReference>
<evidence type="ECO:0000259" key="9">
    <source>
        <dbReference type="PROSITE" id="PS51192"/>
    </source>
</evidence>
<evidence type="ECO:0000313" key="11">
    <source>
        <dbReference type="EMBL" id="EIT86556.1"/>
    </source>
</evidence>
<dbReference type="SUPFAM" id="SSF52540">
    <property type="entry name" value="P-loop containing nucleoside triphosphate hydrolases"/>
    <property type="match status" value="1"/>
</dbReference>
<dbReference type="eggNOG" id="COG0514">
    <property type="taxonomic scope" value="Bacteria"/>
</dbReference>
<dbReference type="CDD" id="cd17920">
    <property type="entry name" value="DEXHc_RecQ"/>
    <property type="match status" value="1"/>
</dbReference>
<evidence type="ECO:0000256" key="4">
    <source>
        <dbReference type="ARBA" id="ARBA00022840"/>
    </source>
</evidence>
<dbReference type="GO" id="GO:0016787">
    <property type="term" value="F:hydrolase activity"/>
    <property type="evidence" value="ECO:0007669"/>
    <property type="project" value="UniProtKB-KW"/>
</dbReference>
<reference evidence="11 12" key="1">
    <citation type="journal article" date="2012" name="J. Bacteriol.">
        <title>Genome of Bacillus macauensis ZFHKF-1, a Long-Chain-Forming Bacterium.</title>
        <authorList>
            <person name="Cai L."/>
            <person name="Zhang T."/>
        </authorList>
    </citation>
    <scope>NUCLEOTIDE SEQUENCE [LARGE SCALE GENOMIC DNA]</scope>
    <source>
        <strain evidence="11 12">ZFHKF-1</strain>
    </source>
</reference>
<evidence type="ECO:0000259" key="10">
    <source>
        <dbReference type="PROSITE" id="PS51194"/>
    </source>
</evidence>
<dbReference type="InterPro" id="IPR004589">
    <property type="entry name" value="DNA_helicase_ATP-dep_RecQ"/>
</dbReference>
<dbReference type="Pfam" id="PF00271">
    <property type="entry name" value="Helicase_C"/>
    <property type="match status" value="1"/>
</dbReference>
<dbReference type="STRING" id="1196324.A374_03259"/>